<evidence type="ECO:0000313" key="1">
    <source>
        <dbReference type="EMBL" id="OAN24110.1"/>
    </source>
</evidence>
<comment type="caution">
    <text evidence="1">The sequence shown here is derived from an EMBL/GenBank/DDBJ whole genome shotgun (WGS) entry which is preliminary data.</text>
</comment>
<dbReference type="PROSITE" id="PS51257">
    <property type="entry name" value="PROKAR_LIPOPROTEIN"/>
    <property type="match status" value="1"/>
</dbReference>
<reference evidence="1 2" key="1">
    <citation type="submission" date="2016-04" db="EMBL/GenBank/DDBJ databases">
        <title>Draft Genome Sequences of Staphylococcus capitis Strain H36, S. capitis Strain H65, S. cohnii Strain H62, S. hominis Strain H69, Mycobacterium iranicum Strain H39, Plantibacter sp. Strain H53, Pseudomonas oryzihabitans Strain H72, and Microbacterium sp. Strain H83, isolated from residential settings.</title>
        <authorList>
            <person name="Lymperopoulou D."/>
            <person name="Adams R.I."/>
            <person name="Lindow S."/>
            <person name="Coil D.A."/>
            <person name="Jospin G."/>
            <person name="Eisen J.A."/>
        </authorList>
    </citation>
    <scope>NUCLEOTIDE SEQUENCE [LARGE SCALE GENOMIC DNA]</scope>
    <source>
        <strain evidence="1 2">H72</strain>
    </source>
</reference>
<dbReference type="OrthoDB" id="6903321at2"/>
<accession>A0A178L3P7</accession>
<evidence type="ECO:0000313" key="2">
    <source>
        <dbReference type="Proteomes" id="UP000078356"/>
    </source>
</evidence>
<dbReference type="AlphaFoldDB" id="A0A178L3P7"/>
<proteinExistence type="predicted"/>
<sequence>MNLATFRNALRLLACAGFLALLGGCANSHNAYLKDGSTAYLVQCNGVFGRWSGCAGEAAERCSTSSTGSYRVLARNHLDGASEAQAEASVAGQSYPVRNLLVQCQGEQLAWRVGNFVRRLPVSEG</sequence>
<dbReference type="Proteomes" id="UP000078356">
    <property type="component" value="Unassembled WGS sequence"/>
</dbReference>
<evidence type="ECO:0008006" key="3">
    <source>
        <dbReference type="Google" id="ProtNLM"/>
    </source>
</evidence>
<name>A0A178L3P7_9PSED</name>
<protein>
    <recommendedName>
        <fullName evidence="3">Lipoprotein</fullName>
    </recommendedName>
</protein>
<dbReference type="RefSeq" id="WP_064309318.1">
    <property type="nucleotide sequence ID" value="NZ_LWCR01000067.1"/>
</dbReference>
<dbReference type="EMBL" id="LWCR01000067">
    <property type="protein sequence ID" value="OAN24110.1"/>
    <property type="molecule type" value="Genomic_DNA"/>
</dbReference>
<gene>
    <name evidence="1" type="ORF">A4V15_08705</name>
</gene>
<organism evidence="1 2">
    <name type="scientific">Pseudomonas oryzihabitans</name>
    <dbReference type="NCBI Taxonomy" id="47885"/>
    <lineage>
        <taxon>Bacteria</taxon>
        <taxon>Pseudomonadati</taxon>
        <taxon>Pseudomonadota</taxon>
        <taxon>Gammaproteobacteria</taxon>
        <taxon>Pseudomonadales</taxon>
        <taxon>Pseudomonadaceae</taxon>
        <taxon>Pseudomonas</taxon>
    </lineage>
</organism>